<evidence type="ECO:0000256" key="2">
    <source>
        <dbReference type="SAM" id="Phobius"/>
    </source>
</evidence>
<feature type="compositionally biased region" description="Low complexity" evidence="1">
    <location>
        <begin position="186"/>
        <end position="210"/>
    </location>
</feature>
<feature type="compositionally biased region" description="Basic and acidic residues" evidence="1">
    <location>
        <begin position="392"/>
        <end position="407"/>
    </location>
</feature>
<feature type="transmembrane region" description="Helical" evidence="2">
    <location>
        <begin position="228"/>
        <end position="250"/>
    </location>
</feature>
<keyword evidence="2" id="KW-0812">Transmembrane</keyword>
<evidence type="ECO:0000313" key="4">
    <source>
        <dbReference type="WBParaSite" id="PgR032X_g032_t01"/>
    </source>
</evidence>
<evidence type="ECO:0000256" key="1">
    <source>
        <dbReference type="SAM" id="MobiDB-lite"/>
    </source>
</evidence>
<proteinExistence type="predicted"/>
<dbReference type="AlphaFoldDB" id="A0A915BB81"/>
<feature type="region of interest" description="Disordered" evidence="1">
    <location>
        <begin position="390"/>
        <end position="597"/>
    </location>
</feature>
<reference evidence="4" key="1">
    <citation type="submission" date="2022-11" db="UniProtKB">
        <authorList>
            <consortium name="WormBaseParasite"/>
        </authorList>
    </citation>
    <scope>IDENTIFICATION</scope>
</reference>
<feature type="compositionally biased region" description="Polar residues" evidence="1">
    <location>
        <begin position="170"/>
        <end position="179"/>
    </location>
</feature>
<keyword evidence="3" id="KW-1185">Reference proteome</keyword>
<dbReference type="WBParaSite" id="PgR032X_g032_t01">
    <property type="protein sequence ID" value="PgR032X_g032_t01"/>
    <property type="gene ID" value="PgR032X_g032"/>
</dbReference>
<evidence type="ECO:0000313" key="3">
    <source>
        <dbReference type="Proteomes" id="UP000887569"/>
    </source>
</evidence>
<keyword evidence="2" id="KW-0472">Membrane</keyword>
<dbReference type="Proteomes" id="UP000887569">
    <property type="component" value="Unplaced"/>
</dbReference>
<feature type="compositionally biased region" description="Polar residues" evidence="1">
    <location>
        <begin position="555"/>
        <end position="564"/>
    </location>
</feature>
<organism evidence="3 4">
    <name type="scientific">Parascaris univalens</name>
    <name type="common">Nematode worm</name>
    <dbReference type="NCBI Taxonomy" id="6257"/>
    <lineage>
        <taxon>Eukaryota</taxon>
        <taxon>Metazoa</taxon>
        <taxon>Ecdysozoa</taxon>
        <taxon>Nematoda</taxon>
        <taxon>Chromadorea</taxon>
        <taxon>Rhabditida</taxon>
        <taxon>Spirurina</taxon>
        <taxon>Ascaridomorpha</taxon>
        <taxon>Ascaridoidea</taxon>
        <taxon>Ascarididae</taxon>
        <taxon>Parascaris</taxon>
    </lineage>
</organism>
<accession>A0A915BB81</accession>
<feature type="compositionally biased region" description="Basic and acidic residues" evidence="1">
    <location>
        <begin position="446"/>
        <end position="465"/>
    </location>
</feature>
<keyword evidence="2" id="KW-1133">Transmembrane helix</keyword>
<sequence>MLGYTVGNAQQNLIAVLCQDNTFMSLLDNTFTKQLISGEPSDEERCIYIKEPDFKMYFLPCDTTSQILCDRPYEKDYCGIEINCSYARTTLSLMRTMTIMREMDTTHLKINQPTAKENMDETTSINQMHLSTAKNRTATMEKTTAEEAVTALWSRADGSHIEQGHGLFATSGSDTTTSVDNHKTESSPLSTSARPPTTSASPTGSSTTSAGEKCPSGSVYLFDWCIPWWIFLITALILLFLLLCCLAWILHCCCKILVHRCQVKSTVINRRISTDHKGNQTEAEVFEGNGTKDLKAKKRISSNSDVVSFSGSEYQNAHCDYIPAPVEAAPIPVIFAPNDDGEKKSETKAAAIIRQATGTEISSAKGSDDHICSHEEVMAKMADISVAANRLSSEHESQNGDESKREFPLNPNSFEKNESVCDMANESTVTKRIRNKPFNEGSQESPRAEKEPRDVTKTNNYEKDAGNSQLMSPRRFPSPAPSLVQFSEPPPRMTIVNPEVASRSPRVSCAASQRGVSPKNRPVSRHFPNGIPLESPVHSDQEASNEAANRAMRKSTLSRLSSKVTPDITPPRFSIRSPAKIRKSPSPNPFLRRSHGIQGGVVSRNNAINPVAWKPWAKSLKSFSDNPGFLDDD</sequence>
<feature type="region of interest" description="Disordered" evidence="1">
    <location>
        <begin position="170"/>
        <end position="212"/>
    </location>
</feature>
<protein>
    <submittedName>
        <fullName evidence="4">Uncharacterized protein</fullName>
    </submittedName>
</protein>
<name>A0A915BB81_PARUN</name>